<dbReference type="RefSeq" id="WP_057754748.1">
    <property type="nucleotide sequence ID" value="NZ_LJYG01000108.1"/>
</dbReference>
<dbReference type="EMBL" id="LJYG01000108">
    <property type="protein sequence ID" value="KRQ03079.1"/>
    <property type="molecule type" value="Genomic_DNA"/>
</dbReference>
<keyword evidence="1" id="KW-0472">Membrane</keyword>
<gene>
    <name evidence="2" type="ORF">AOQ71_30405</name>
</gene>
<reference evidence="2 3" key="1">
    <citation type="submission" date="2015-09" db="EMBL/GenBank/DDBJ databases">
        <title>Draft Genome Sequence of Bradyrhizobium manausense Strain BR 3351T, a Novel Symbiotic Nitrogen-Fixing Alphaproteobacterium Isolated from Brazilian Amazon Rain Forest.</title>
        <authorList>
            <person name="De Araujo J.L."/>
            <person name="Zilli J.E."/>
        </authorList>
    </citation>
    <scope>NUCLEOTIDE SEQUENCE [LARGE SCALE GENOMIC DNA]</scope>
    <source>
        <strain evidence="2 3">BR3351</strain>
    </source>
</reference>
<evidence type="ECO:0000256" key="1">
    <source>
        <dbReference type="SAM" id="Phobius"/>
    </source>
</evidence>
<name>A0A0R3CZY6_9BRAD</name>
<proteinExistence type="predicted"/>
<evidence type="ECO:0000313" key="3">
    <source>
        <dbReference type="Proteomes" id="UP000051936"/>
    </source>
</evidence>
<comment type="caution">
    <text evidence="2">The sequence shown here is derived from an EMBL/GenBank/DDBJ whole genome shotgun (WGS) entry which is preliminary data.</text>
</comment>
<keyword evidence="1" id="KW-1133">Transmembrane helix</keyword>
<feature type="transmembrane region" description="Helical" evidence="1">
    <location>
        <begin position="22"/>
        <end position="44"/>
    </location>
</feature>
<sequence length="195" mass="21439">MAETGDYLPVGEGKEMSGIPSVIWSVLNNVFTFGVGAAIGGFAIKTLWGKWQERPMIQHKLEFSSGAGGIRSARLNVTIYNRAPAPLDFNGLEVLSPSDVLIKENQRNGEFAKTVHMVATLPPSLPSATQFSKSSAWFDLSWPDEGCDASMQVKMRSKYQWLIRRLLRISIRLPKKAATAQPTTKPDSNKSTVKA</sequence>
<protein>
    <submittedName>
        <fullName evidence="2">Uncharacterized protein</fullName>
    </submittedName>
</protein>
<dbReference type="Proteomes" id="UP000051936">
    <property type="component" value="Unassembled WGS sequence"/>
</dbReference>
<accession>A0A0R3CZY6</accession>
<organism evidence="2 3">
    <name type="scientific">Bradyrhizobium manausense</name>
    <dbReference type="NCBI Taxonomy" id="989370"/>
    <lineage>
        <taxon>Bacteria</taxon>
        <taxon>Pseudomonadati</taxon>
        <taxon>Pseudomonadota</taxon>
        <taxon>Alphaproteobacteria</taxon>
        <taxon>Hyphomicrobiales</taxon>
        <taxon>Nitrobacteraceae</taxon>
        <taxon>Bradyrhizobium</taxon>
    </lineage>
</organism>
<keyword evidence="1" id="KW-0812">Transmembrane</keyword>
<keyword evidence="3" id="KW-1185">Reference proteome</keyword>
<dbReference type="AlphaFoldDB" id="A0A0R3CZY6"/>
<evidence type="ECO:0000313" key="2">
    <source>
        <dbReference type="EMBL" id="KRQ03079.1"/>
    </source>
</evidence>